<dbReference type="Gene3D" id="3.40.50.720">
    <property type="entry name" value="NAD(P)-binding Rossmann-like Domain"/>
    <property type="match status" value="1"/>
</dbReference>
<organism evidence="2 3">
    <name type="scientific">Amycolatopsis taiwanensis</name>
    <dbReference type="NCBI Taxonomy" id="342230"/>
    <lineage>
        <taxon>Bacteria</taxon>
        <taxon>Bacillati</taxon>
        <taxon>Actinomycetota</taxon>
        <taxon>Actinomycetes</taxon>
        <taxon>Pseudonocardiales</taxon>
        <taxon>Pseudonocardiaceae</taxon>
        <taxon>Amycolatopsis</taxon>
    </lineage>
</organism>
<dbReference type="AlphaFoldDB" id="A0A9W6VLJ0"/>
<dbReference type="GO" id="GO:0044877">
    <property type="term" value="F:protein-containing complex binding"/>
    <property type="evidence" value="ECO:0007669"/>
    <property type="project" value="TreeGrafter"/>
</dbReference>
<keyword evidence="3" id="KW-1185">Reference proteome</keyword>
<dbReference type="Pfam" id="PF13460">
    <property type="entry name" value="NAD_binding_10"/>
    <property type="match status" value="1"/>
</dbReference>
<evidence type="ECO:0000259" key="1">
    <source>
        <dbReference type="Pfam" id="PF13460"/>
    </source>
</evidence>
<dbReference type="InterPro" id="IPR051207">
    <property type="entry name" value="ComplexI_NDUFA9_subunit"/>
</dbReference>
<sequence length="248" mass="26583">MKIAVMGATGTAGSRVVRSLKAKDVDVVEASRSQGVDLVSGDGLAAAVAGADAVIDASNAFPPNESMEWSQALTTATRNVVETCSERGVNRLVFLSISGVENPAFDNFPYYVAKREQEKIVKNSGLGATILKTTQWYEFATNPAAVTFREDEVEVQDWLIQPVAVDTVADVLVREALQPPRESPVLITGPNKVRLPELVRRRLEALGDARPVRTVQPPLAVLGEGALVAPQQARVVGPDVDTWLAALK</sequence>
<proteinExistence type="predicted"/>
<dbReference type="PANTHER" id="PTHR12126:SF11">
    <property type="entry name" value="NADH DEHYDROGENASE [UBIQUINONE] 1 ALPHA SUBCOMPLEX SUBUNIT 9, MITOCHONDRIAL"/>
    <property type="match status" value="1"/>
</dbReference>
<dbReference type="Proteomes" id="UP001165136">
    <property type="component" value="Unassembled WGS sequence"/>
</dbReference>
<gene>
    <name evidence="2" type="ORF">Atai01_81310</name>
</gene>
<evidence type="ECO:0000313" key="3">
    <source>
        <dbReference type="Proteomes" id="UP001165136"/>
    </source>
</evidence>
<reference evidence="2" key="1">
    <citation type="submission" date="2023-03" db="EMBL/GenBank/DDBJ databases">
        <title>Amycolatopsis taiwanensis NBRC 103393.</title>
        <authorList>
            <person name="Ichikawa N."/>
            <person name="Sato H."/>
            <person name="Tonouchi N."/>
        </authorList>
    </citation>
    <scope>NUCLEOTIDE SEQUENCE</scope>
    <source>
        <strain evidence="2">NBRC 103393</strain>
    </source>
</reference>
<protein>
    <submittedName>
        <fullName evidence="2">Nucleoside-diphosphate sugar epimerase</fullName>
    </submittedName>
</protein>
<name>A0A9W6VLJ0_9PSEU</name>
<feature type="domain" description="NAD(P)-binding" evidence="1">
    <location>
        <begin position="7"/>
        <end position="176"/>
    </location>
</feature>
<accession>A0A9W6VLJ0</accession>
<dbReference type="SUPFAM" id="SSF51735">
    <property type="entry name" value="NAD(P)-binding Rossmann-fold domains"/>
    <property type="match status" value="1"/>
</dbReference>
<dbReference type="InterPro" id="IPR036291">
    <property type="entry name" value="NAD(P)-bd_dom_sf"/>
</dbReference>
<evidence type="ECO:0000313" key="2">
    <source>
        <dbReference type="EMBL" id="GLY71512.1"/>
    </source>
</evidence>
<dbReference type="PANTHER" id="PTHR12126">
    <property type="entry name" value="NADH-UBIQUINONE OXIDOREDUCTASE 39 KDA SUBUNIT-RELATED"/>
    <property type="match status" value="1"/>
</dbReference>
<comment type="caution">
    <text evidence="2">The sequence shown here is derived from an EMBL/GenBank/DDBJ whole genome shotgun (WGS) entry which is preliminary data.</text>
</comment>
<dbReference type="RefSeq" id="WP_027945365.1">
    <property type="nucleotide sequence ID" value="NZ_BSTI01000038.1"/>
</dbReference>
<dbReference type="InterPro" id="IPR016040">
    <property type="entry name" value="NAD(P)-bd_dom"/>
</dbReference>
<dbReference type="EMBL" id="BSTI01000038">
    <property type="protein sequence ID" value="GLY71512.1"/>
    <property type="molecule type" value="Genomic_DNA"/>
</dbReference>